<dbReference type="GO" id="GO:0016787">
    <property type="term" value="F:hydrolase activity"/>
    <property type="evidence" value="ECO:0007669"/>
    <property type="project" value="UniProtKB-UniRule"/>
</dbReference>
<dbReference type="PANTHER" id="PTHR43165">
    <property type="entry name" value="METALLOPHOSPHOESTERASE"/>
    <property type="match status" value="1"/>
</dbReference>
<keyword evidence="5" id="KW-1185">Reference proteome</keyword>
<dbReference type="Gene3D" id="3.60.21.10">
    <property type="match status" value="1"/>
</dbReference>
<accession>D5X8S5</accession>
<dbReference type="InterPro" id="IPR024654">
    <property type="entry name" value="Calcineurin-like_PHP_lpxH"/>
</dbReference>
<organism evidence="4 5">
    <name type="scientific">Thermincola potens (strain JR)</name>
    <dbReference type="NCBI Taxonomy" id="635013"/>
    <lineage>
        <taxon>Bacteria</taxon>
        <taxon>Bacillati</taxon>
        <taxon>Bacillota</taxon>
        <taxon>Clostridia</taxon>
        <taxon>Eubacteriales</taxon>
        <taxon>Thermincolaceae</taxon>
        <taxon>Thermincola</taxon>
    </lineage>
</organism>
<dbReference type="InterPro" id="IPR029052">
    <property type="entry name" value="Metallo-depent_PP-like"/>
</dbReference>
<proteinExistence type="inferred from homology"/>
<dbReference type="OrthoDB" id="9800565at2"/>
<dbReference type="InterPro" id="IPR053193">
    <property type="entry name" value="MetalloPDE_YfcE-like"/>
</dbReference>
<dbReference type="NCBIfam" id="TIGR00040">
    <property type="entry name" value="yfcE"/>
    <property type="match status" value="1"/>
</dbReference>
<dbReference type="EMBL" id="CP002028">
    <property type="protein sequence ID" value="ADG82951.1"/>
    <property type="molecule type" value="Genomic_DNA"/>
</dbReference>
<name>D5X8S5_THEPJ</name>
<evidence type="ECO:0000313" key="4">
    <source>
        <dbReference type="EMBL" id="ADG82951.1"/>
    </source>
</evidence>
<evidence type="ECO:0000313" key="5">
    <source>
        <dbReference type="Proteomes" id="UP000002377"/>
    </source>
</evidence>
<dbReference type="InterPro" id="IPR041802">
    <property type="entry name" value="MPP_YfcE"/>
</dbReference>
<evidence type="ECO:0000259" key="3">
    <source>
        <dbReference type="Pfam" id="PF12850"/>
    </source>
</evidence>
<comment type="similarity">
    <text evidence="1 2">Belongs to the metallophosphoesterase superfamily. YfcE family.</text>
</comment>
<gene>
    <name evidence="4" type="ordered locus">TherJR_2106</name>
</gene>
<keyword evidence="2" id="KW-0479">Metal-binding</keyword>
<dbReference type="GO" id="GO:0046872">
    <property type="term" value="F:metal ion binding"/>
    <property type="evidence" value="ECO:0007669"/>
    <property type="project" value="UniProtKB-KW"/>
</dbReference>
<dbReference type="Pfam" id="PF12850">
    <property type="entry name" value="Metallophos_2"/>
    <property type="match status" value="1"/>
</dbReference>
<sequence length="183" mass="20036">MIIGVISDTHGDVEAWRKSINGPLKGVDVIIHAGDILYHGPRNPIVAGYNPQALAEEINASPIPLLFAKGNCDADVDQMLIKYPIHSPYVFAFIEGRNILAVHGADMNREEMLQLARDYNLRFFISGHTHVPSLEKIGETIYLNPGSCSLPKENNPPTVAVIGEQEVVIISIDSGQELTKLTL</sequence>
<dbReference type="HOGENOM" id="CLU_063749_1_1_9"/>
<dbReference type="Proteomes" id="UP000002377">
    <property type="component" value="Chromosome"/>
</dbReference>
<dbReference type="NCBIfam" id="NF006988">
    <property type="entry name" value="PRK09453.1"/>
    <property type="match status" value="1"/>
</dbReference>
<reference evidence="4 5" key="1">
    <citation type="submission" date="2010-05" db="EMBL/GenBank/DDBJ databases">
        <title>Complete sequence of Thermincola sp. JR.</title>
        <authorList>
            <consortium name="US DOE Joint Genome Institute"/>
            <person name="Lucas S."/>
            <person name="Copeland A."/>
            <person name="Lapidus A."/>
            <person name="Cheng J.-F."/>
            <person name="Bruce D."/>
            <person name="Goodwin L."/>
            <person name="Pitluck S."/>
            <person name="Chertkov O."/>
            <person name="Detter J.C."/>
            <person name="Han C."/>
            <person name="Tapia R."/>
            <person name="Land M."/>
            <person name="Hauser L."/>
            <person name="Kyrpides N."/>
            <person name="Mikhailova N."/>
            <person name="Hazen T.C."/>
            <person name="Woyke T."/>
        </authorList>
    </citation>
    <scope>NUCLEOTIDE SEQUENCE [LARGE SCALE GENOMIC DNA]</scope>
    <source>
        <strain evidence="4 5">JR</strain>
    </source>
</reference>
<dbReference type="STRING" id="635013.TherJR_2106"/>
<evidence type="ECO:0000256" key="1">
    <source>
        <dbReference type="ARBA" id="ARBA00008950"/>
    </source>
</evidence>
<protein>
    <recommendedName>
        <fullName evidence="2">Phosphoesterase</fullName>
        <ecNumber evidence="2">3.1.4.-</ecNumber>
    </recommendedName>
</protein>
<dbReference type="AlphaFoldDB" id="D5X8S5"/>
<dbReference type="KEGG" id="tjr:TherJR_2106"/>
<dbReference type="SUPFAM" id="SSF56300">
    <property type="entry name" value="Metallo-dependent phosphatases"/>
    <property type="match status" value="1"/>
</dbReference>
<feature type="domain" description="Calcineurin-like phosphoesterase" evidence="3">
    <location>
        <begin position="1"/>
        <end position="162"/>
    </location>
</feature>
<dbReference type="InterPro" id="IPR000979">
    <property type="entry name" value="Phosphodiesterase_MJ0936/Vps29"/>
</dbReference>
<dbReference type="PANTHER" id="PTHR43165:SF1">
    <property type="entry name" value="PHOSPHODIESTERASE MJ0936"/>
    <property type="match status" value="1"/>
</dbReference>
<dbReference type="eggNOG" id="COG0622">
    <property type="taxonomic scope" value="Bacteria"/>
</dbReference>
<dbReference type="CDD" id="cd00841">
    <property type="entry name" value="MPP_YfcE"/>
    <property type="match status" value="1"/>
</dbReference>
<dbReference type="EC" id="3.1.4.-" evidence="2"/>
<comment type="cofactor">
    <cofactor evidence="2">
        <name>a divalent metal cation</name>
        <dbReference type="ChEBI" id="CHEBI:60240"/>
    </cofactor>
</comment>
<dbReference type="RefSeq" id="WP_013120953.1">
    <property type="nucleotide sequence ID" value="NC_014152.1"/>
</dbReference>
<evidence type="ECO:0000256" key="2">
    <source>
        <dbReference type="RuleBase" id="RU362039"/>
    </source>
</evidence>